<protein>
    <recommendedName>
        <fullName evidence="2">C2H2-type domain-containing protein</fullName>
    </recommendedName>
</protein>
<dbReference type="Gene3D" id="3.30.160.60">
    <property type="entry name" value="Classic Zinc Finger"/>
    <property type="match status" value="1"/>
</dbReference>
<reference evidence="4" key="1">
    <citation type="journal article" date="2015" name="Proc. Natl. Acad. Sci. U.S.A.">
        <title>Genome sequence of the Asian Tiger mosquito, Aedes albopictus, reveals insights into its biology, genetics, and evolution.</title>
        <authorList>
            <person name="Chen X.G."/>
            <person name="Jiang X."/>
            <person name="Gu J."/>
            <person name="Xu M."/>
            <person name="Wu Y."/>
            <person name="Deng Y."/>
            <person name="Zhang C."/>
            <person name="Bonizzoni M."/>
            <person name="Dermauw W."/>
            <person name="Vontas J."/>
            <person name="Armbruster P."/>
            <person name="Huang X."/>
            <person name="Yang Y."/>
            <person name="Zhang H."/>
            <person name="He W."/>
            <person name="Peng H."/>
            <person name="Liu Y."/>
            <person name="Wu K."/>
            <person name="Chen J."/>
            <person name="Lirakis M."/>
            <person name="Topalis P."/>
            <person name="Van Leeuwen T."/>
            <person name="Hall A.B."/>
            <person name="Jiang X."/>
            <person name="Thorpe C."/>
            <person name="Mueller R.L."/>
            <person name="Sun C."/>
            <person name="Waterhouse R.M."/>
            <person name="Yan G."/>
            <person name="Tu Z.J."/>
            <person name="Fang X."/>
            <person name="James A.A."/>
        </authorList>
    </citation>
    <scope>NUCLEOTIDE SEQUENCE [LARGE SCALE GENOMIC DNA]</scope>
    <source>
        <strain evidence="4">Foshan</strain>
    </source>
</reference>
<dbReference type="GeneID" id="109421603"/>
<keyword evidence="1" id="KW-0479">Metal-binding</keyword>
<dbReference type="SMART" id="SM00355">
    <property type="entry name" value="ZnF_C2H2"/>
    <property type="match status" value="2"/>
</dbReference>
<name>A0ABM1Z7D1_AEDAL</name>
<reference evidence="3" key="2">
    <citation type="submission" date="2025-05" db="UniProtKB">
        <authorList>
            <consortium name="EnsemblMetazoa"/>
        </authorList>
    </citation>
    <scope>IDENTIFICATION</scope>
    <source>
        <strain evidence="3">Foshan</strain>
    </source>
</reference>
<dbReference type="RefSeq" id="XP_019551655.1">
    <property type="nucleotide sequence ID" value="XM_019696110.3"/>
</dbReference>
<dbReference type="InterPro" id="IPR036236">
    <property type="entry name" value="Znf_C2H2_sf"/>
</dbReference>
<evidence type="ECO:0000256" key="1">
    <source>
        <dbReference type="PROSITE-ProRule" id="PRU00042"/>
    </source>
</evidence>
<feature type="domain" description="C2H2-type" evidence="2">
    <location>
        <begin position="42"/>
        <end position="70"/>
    </location>
</feature>
<dbReference type="InterPro" id="IPR013087">
    <property type="entry name" value="Znf_C2H2_type"/>
</dbReference>
<evidence type="ECO:0000259" key="2">
    <source>
        <dbReference type="PROSITE" id="PS50157"/>
    </source>
</evidence>
<dbReference type="Proteomes" id="UP000069940">
    <property type="component" value="Unassembled WGS sequence"/>
</dbReference>
<accession>A0ABM1Z7D1</accession>
<proteinExistence type="predicted"/>
<sequence>MSEIEVFNDSIQFVCELCSLRYSTFEILMTHNRIKHYHSIRFRCGLCNEAFMNEDDLHCHFILTHRMDPYNLEGSQIMHYKKSFNEMVLTDDERKRIMSRCDSQGDYDDEDLDEGMTFRCADDSDSNDDEIELNYNELFKKRKQSAMTQEEIMELADVFKKPAEAMCISKLHF</sequence>
<evidence type="ECO:0000313" key="4">
    <source>
        <dbReference type="Proteomes" id="UP000069940"/>
    </source>
</evidence>
<dbReference type="EnsemblMetazoa" id="AALFPA23_015737.R22935">
    <property type="protein sequence ID" value="AALFPA23_015737.P22935"/>
    <property type="gene ID" value="AALFPA23_015737"/>
</dbReference>
<evidence type="ECO:0000313" key="3">
    <source>
        <dbReference type="EnsemblMetazoa" id="AALFPA23_015737.P22935"/>
    </source>
</evidence>
<keyword evidence="1" id="KW-0862">Zinc</keyword>
<dbReference type="PROSITE" id="PS00028">
    <property type="entry name" value="ZINC_FINGER_C2H2_1"/>
    <property type="match status" value="2"/>
</dbReference>
<dbReference type="PROSITE" id="PS50157">
    <property type="entry name" value="ZINC_FINGER_C2H2_2"/>
    <property type="match status" value="1"/>
</dbReference>
<keyword evidence="4" id="KW-1185">Reference proteome</keyword>
<dbReference type="SUPFAM" id="SSF57667">
    <property type="entry name" value="beta-beta-alpha zinc fingers"/>
    <property type="match status" value="1"/>
</dbReference>
<keyword evidence="1" id="KW-0863">Zinc-finger</keyword>
<organism evidence="3 4">
    <name type="scientific">Aedes albopictus</name>
    <name type="common">Asian tiger mosquito</name>
    <name type="synonym">Stegomyia albopicta</name>
    <dbReference type="NCBI Taxonomy" id="7160"/>
    <lineage>
        <taxon>Eukaryota</taxon>
        <taxon>Metazoa</taxon>
        <taxon>Ecdysozoa</taxon>
        <taxon>Arthropoda</taxon>
        <taxon>Hexapoda</taxon>
        <taxon>Insecta</taxon>
        <taxon>Pterygota</taxon>
        <taxon>Neoptera</taxon>
        <taxon>Endopterygota</taxon>
        <taxon>Diptera</taxon>
        <taxon>Nematocera</taxon>
        <taxon>Culicoidea</taxon>
        <taxon>Culicidae</taxon>
        <taxon>Culicinae</taxon>
        <taxon>Aedini</taxon>
        <taxon>Aedes</taxon>
        <taxon>Stegomyia</taxon>
    </lineage>
</organism>